<evidence type="ECO:0000313" key="1">
    <source>
        <dbReference type="EMBL" id="UJQ44049.1"/>
    </source>
</evidence>
<dbReference type="Proteomes" id="UP000829649">
    <property type="component" value="Segment"/>
</dbReference>
<organism evidence="1 2">
    <name type="scientific">Klebsiella phage vB_KpnS-Carvaje</name>
    <dbReference type="NCBI Taxonomy" id="2900314"/>
    <lineage>
        <taxon>Viruses</taxon>
        <taxon>Duplodnaviria</taxon>
        <taxon>Heunggongvirae</taxon>
        <taxon>Uroviricota</taxon>
        <taxon>Caudoviricetes</taxon>
        <taxon>Carvajevirus</taxon>
        <taxon>Carvajevirus carvaje</taxon>
    </lineage>
</organism>
<evidence type="ECO:0000313" key="2">
    <source>
        <dbReference type="Proteomes" id="UP000829649"/>
    </source>
</evidence>
<keyword evidence="2" id="KW-1185">Reference proteome</keyword>
<reference evidence="1" key="2">
    <citation type="journal article" date="2022" name="Curr. Genet.">
        <title>Suggestion for a new bacteriophage genus for the Klebsiella pneumoniae phage vB_KpnS-Carvaje.</title>
        <authorList>
            <person name="Sousa J.C."/>
            <person name="Sillankorva S."/>
            <person name="Faustino A."/>
            <person name="Carvalho C.M."/>
        </authorList>
    </citation>
    <scope>NUCLEOTIDE SEQUENCE</scope>
</reference>
<proteinExistence type="predicted"/>
<name>A0AAE8Z5S9_9CAUD</name>
<gene>
    <name evidence="1" type="ORF">vBKpnSCarvaje_0085</name>
</gene>
<sequence>MSEFNLEKLKEIAETDHVQCGDASWLANRLLEILEAQPAAFLIEFEEAVTEDHTRFCADVVFEKPEGHYGECSTELIRKPKL</sequence>
<reference evidence="1" key="1">
    <citation type="submission" date="2021-11" db="EMBL/GenBank/DDBJ databases">
        <authorList>
            <person name="Sousa J."/>
            <person name="Sillankorva S."/>
            <person name="Faustino A."/>
            <person name="Carvalho C."/>
        </authorList>
    </citation>
    <scope>NUCLEOTIDE SEQUENCE</scope>
</reference>
<accession>A0AAE8Z5S9</accession>
<protein>
    <submittedName>
        <fullName evidence="1">Uncharacterized protein</fullName>
    </submittedName>
</protein>
<dbReference type="EMBL" id="OL604152">
    <property type="protein sequence ID" value="UJQ44049.1"/>
    <property type="molecule type" value="Genomic_DNA"/>
</dbReference>